<dbReference type="AlphaFoldDB" id="A0AAQ4NXN3"/>
<accession>A0AAQ4NXN3</accession>
<dbReference type="Ensembl" id="ENSGACT00000043938.1">
    <property type="protein sequence ID" value="ENSGACP00000030141.1"/>
    <property type="gene ID" value="ENSGACG00000035584.1"/>
</dbReference>
<evidence type="ECO:0000256" key="3">
    <source>
        <dbReference type="ARBA" id="ARBA00022989"/>
    </source>
</evidence>
<evidence type="ECO:0000259" key="6">
    <source>
        <dbReference type="Pfam" id="PF13908"/>
    </source>
</evidence>
<reference evidence="7 8" key="1">
    <citation type="journal article" date="2021" name="G3 (Bethesda)">
        <title>Improved contiguity of the threespine stickleback genome using long-read sequencing.</title>
        <authorList>
            <person name="Nath S."/>
            <person name="Shaw D.E."/>
            <person name="White M.A."/>
        </authorList>
    </citation>
    <scope>NUCLEOTIDE SEQUENCE [LARGE SCALE GENOMIC DNA]</scope>
    <source>
        <strain evidence="7 8">Lake Benthic</strain>
    </source>
</reference>
<evidence type="ECO:0000313" key="8">
    <source>
        <dbReference type="Proteomes" id="UP000007635"/>
    </source>
</evidence>
<evidence type="ECO:0000256" key="2">
    <source>
        <dbReference type="ARBA" id="ARBA00022692"/>
    </source>
</evidence>
<evidence type="ECO:0000256" key="5">
    <source>
        <dbReference type="SAM" id="Phobius"/>
    </source>
</evidence>
<evidence type="ECO:0000256" key="4">
    <source>
        <dbReference type="ARBA" id="ARBA00023136"/>
    </source>
</evidence>
<dbReference type="PANTHER" id="PTHR31395:SF3">
    <property type="entry name" value="PROTEIN SHISA-LIKE-2A"/>
    <property type="match status" value="1"/>
</dbReference>
<dbReference type="InterPro" id="IPR053891">
    <property type="entry name" value="Shisa_N"/>
</dbReference>
<protein>
    <recommendedName>
        <fullName evidence="6">Shisa N-terminal domain-containing protein</fullName>
    </recommendedName>
</protein>
<sequence>MSAACSSYLGADGALVEGFSCPRPGNAIDALFCCGFNDVKYCCDDPNSFFPYEYRYMWWLSRFCFLLLDFSIYIDCPLLSFSFPLFTPVSSIPLLSFPIFLYPHVLVLFTSLLASSPISVGALVGLSIAAVVLLAFLITVCVLCYLFIASKPRPLDNGLPLRAPAAGNPSEGSGAVRAACASGPQGFRKHFMSRKLDCDNQPPDPEIMFQRCFTTPAMKEGNP</sequence>
<feature type="domain" description="Shisa N-terminal" evidence="6">
    <location>
        <begin position="4"/>
        <end position="48"/>
    </location>
</feature>
<proteinExistence type="predicted"/>
<dbReference type="Proteomes" id="UP000007635">
    <property type="component" value="Chromosome III"/>
</dbReference>
<comment type="subcellular location">
    <subcellularLocation>
        <location evidence="1">Membrane</location>
    </subcellularLocation>
</comment>
<feature type="transmembrane region" description="Helical" evidence="5">
    <location>
        <begin position="56"/>
        <end position="74"/>
    </location>
</feature>
<dbReference type="GeneTree" id="ENSGT00940000161304"/>
<organism evidence="7 8">
    <name type="scientific">Gasterosteus aculeatus aculeatus</name>
    <name type="common">three-spined stickleback</name>
    <dbReference type="NCBI Taxonomy" id="481459"/>
    <lineage>
        <taxon>Eukaryota</taxon>
        <taxon>Metazoa</taxon>
        <taxon>Chordata</taxon>
        <taxon>Craniata</taxon>
        <taxon>Vertebrata</taxon>
        <taxon>Euteleostomi</taxon>
        <taxon>Actinopterygii</taxon>
        <taxon>Neopterygii</taxon>
        <taxon>Teleostei</taxon>
        <taxon>Neoteleostei</taxon>
        <taxon>Acanthomorphata</taxon>
        <taxon>Eupercaria</taxon>
        <taxon>Perciformes</taxon>
        <taxon>Cottioidei</taxon>
        <taxon>Gasterosteales</taxon>
        <taxon>Gasterosteidae</taxon>
        <taxon>Gasterosteus</taxon>
    </lineage>
</organism>
<dbReference type="InterPro" id="IPR026910">
    <property type="entry name" value="Shisa"/>
</dbReference>
<evidence type="ECO:0000256" key="1">
    <source>
        <dbReference type="ARBA" id="ARBA00004370"/>
    </source>
</evidence>
<reference evidence="7" key="3">
    <citation type="submission" date="2025-09" db="UniProtKB">
        <authorList>
            <consortium name="Ensembl"/>
        </authorList>
    </citation>
    <scope>IDENTIFICATION</scope>
</reference>
<keyword evidence="3 5" id="KW-1133">Transmembrane helix</keyword>
<keyword evidence="8" id="KW-1185">Reference proteome</keyword>
<feature type="transmembrane region" description="Helical" evidence="5">
    <location>
        <begin position="122"/>
        <end position="148"/>
    </location>
</feature>
<dbReference type="Pfam" id="PF13908">
    <property type="entry name" value="Shisa_N"/>
    <property type="match status" value="1"/>
</dbReference>
<evidence type="ECO:0000313" key="7">
    <source>
        <dbReference type="Ensembl" id="ENSGACP00000030141.1"/>
    </source>
</evidence>
<name>A0AAQ4NXN3_GASAC</name>
<keyword evidence="4 5" id="KW-0472">Membrane</keyword>
<keyword evidence="2 5" id="KW-0812">Transmembrane</keyword>
<dbReference type="GO" id="GO:0016020">
    <property type="term" value="C:membrane"/>
    <property type="evidence" value="ECO:0007669"/>
    <property type="project" value="UniProtKB-SubCell"/>
</dbReference>
<dbReference type="PANTHER" id="PTHR31395">
    <property type="entry name" value="SHISA"/>
    <property type="match status" value="1"/>
</dbReference>
<reference evidence="7" key="2">
    <citation type="submission" date="2025-08" db="UniProtKB">
        <authorList>
            <consortium name="Ensembl"/>
        </authorList>
    </citation>
    <scope>IDENTIFICATION</scope>
</reference>